<dbReference type="Pfam" id="PF01081">
    <property type="entry name" value="Aldolase"/>
    <property type="match status" value="1"/>
</dbReference>
<evidence type="ECO:0000256" key="5">
    <source>
        <dbReference type="ARBA" id="ARBA00013063"/>
    </source>
</evidence>
<dbReference type="Gene3D" id="3.20.20.70">
    <property type="entry name" value="Aldolase class I"/>
    <property type="match status" value="1"/>
</dbReference>
<dbReference type="EMBL" id="BMFS01000006">
    <property type="protein sequence ID" value="GGH00551.1"/>
    <property type="molecule type" value="Genomic_DNA"/>
</dbReference>
<proteinExistence type="inferred from homology"/>
<protein>
    <recommendedName>
        <fullName evidence="5">2-dehydro-3-deoxy-phosphogluconate aldolase</fullName>
        <ecNumber evidence="5">4.1.2.14</ecNumber>
    </recommendedName>
</protein>
<keyword evidence="7" id="KW-0704">Schiff base</keyword>
<evidence type="ECO:0000256" key="4">
    <source>
        <dbReference type="ARBA" id="ARBA00011233"/>
    </source>
</evidence>
<keyword evidence="6" id="KW-0456">Lyase</keyword>
<reference evidence="10" key="1">
    <citation type="journal article" date="2019" name="Int. J. Syst. Evol. Microbiol.">
        <title>The Global Catalogue of Microorganisms (GCM) 10K type strain sequencing project: providing services to taxonomists for standard genome sequencing and annotation.</title>
        <authorList>
            <consortium name="The Broad Institute Genomics Platform"/>
            <consortium name="The Broad Institute Genome Sequencing Center for Infectious Disease"/>
            <person name="Wu L."/>
            <person name="Ma J."/>
        </authorList>
    </citation>
    <scope>NUCLEOTIDE SEQUENCE [LARGE SCALE GENOMIC DNA]</scope>
    <source>
        <strain evidence="10">CGMCC 1.12766</strain>
    </source>
</reference>
<dbReference type="InterPro" id="IPR031337">
    <property type="entry name" value="KDPG/KHG_AS_1"/>
</dbReference>
<dbReference type="PROSITE" id="PS00160">
    <property type="entry name" value="ALDOLASE_KDPG_KHG_2"/>
    <property type="match status" value="1"/>
</dbReference>
<evidence type="ECO:0000256" key="3">
    <source>
        <dbReference type="ARBA" id="ARBA00006906"/>
    </source>
</evidence>
<accession>A0ABQ1XQL6</accession>
<dbReference type="InterPro" id="IPR013785">
    <property type="entry name" value="Aldolase_TIM"/>
</dbReference>
<sequence length="212" mass="21558">MNTPPSLDALIDAASVIPVLAVKRLEDAAPLAMALAAGGLKVIELTLRTDVALDAMKAMQDAAPELIVGMGTIRTPEQARASAEAGASFLVSPGLTPELGEAMLATGLACLPGVATAGEAMASQAQGFEVLKFFPAEPAGGIAYLKALEGPLPDIRFCPTGSISREKAPDYLALTNVVCVGGSWIASPGDIDAGNWTAITANARAAEAMKGR</sequence>
<dbReference type="Proteomes" id="UP000648722">
    <property type="component" value="Unassembled WGS sequence"/>
</dbReference>
<dbReference type="InterPro" id="IPR000887">
    <property type="entry name" value="Aldlse_KDPG_KHG"/>
</dbReference>
<name>A0ABQ1XQL6_9PROT</name>
<dbReference type="NCBIfam" id="TIGR01182">
    <property type="entry name" value="eda"/>
    <property type="match status" value="1"/>
</dbReference>
<evidence type="ECO:0000256" key="6">
    <source>
        <dbReference type="ARBA" id="ARBA00023239"/>
    </source>
</evidence>
<comment type="pathway">
    <text evidence="2">Carbohydrate acid metabolism; 2-dehydro-3-deoxy-D-gluconate degradation; D-glyceraldehyde 3-phosphate and pyruvate from 2-dehydro-3-deoxy-D-gluconate: step 2/2.</text>
</comment>
<evidence type="ECO:0000256" key="7">
    <source>
        <dbReference type="ARBA" id="ARBA00023270"/>
    </source>
</evidence>
<dbReference type="EC" id="4.1.2.14" evidence="5"/>
<comment type="caution">
    <text evidence="9">The sequence shown here is derived from an EMBL/GenBank/DDBJ whole genome shotgun (WGS) entry which is preliminary data.</text>
</comment>
<gene>
    <name evidence="9" type="ORF">GCM10007420_15670</name>
</gene>
<organism evidence="9 10">
    <name type="scientific">Glycocaulis albus</name>
    <dbReference type="NCBI Taxonomy" id="1382801"/>
    <lineage>
        <taxon>Bacteria</taxon>
        <taxon>Pseudomonadati</taxon>
        <taxon>Pseudomonadota</taxon>
        <taxon>Alphaproteobacteria</taxon>
        <taxon>Maricaulales</taxon>
        <taxon>Maricaulaceae</taxon>
        <taxon>Glycocaulis</taxon>
    </lineage>
</organism>
<keyword evidence="8" id="KW-0119">Carbohydrate metabolism</keyword>
<evidence type="ECO:0000256" key="1">
    <source>
        <dbReference type="ARBA" id="ARBA00000654"/>
    </source>
</evidence>
<dbReference type="RefSeq" id="WP_188452016.1">
    <property type="nucleotide sequence ID" value="NZ_BMFS01000006.1"/>
</dbReference>
<dbReference type="PANTHER" id="PTHR30246">
    <property type="entry name" value="2-KETO-3-DEOXY-6-PHOSPHOGLUCONATE ALDOLASE"/>
    <property type="match status" value="1"/>
</dbReference>
<comment type="similarity">
    <text evidence="3">Belongs to the KHG/KDPG aldolase family.</text>
</comment>
<dbReference type="NCBIfam" id="NF004325">
    <property type="entry name" value="PRK05718.1"/>
    <property type="match status" value="1"/>
</dbReference>
<dbReference type="PANTHER" id="PTHR30246:SF1">
    <property type="entry name" value="2-DEHYDRO-3-DEOXY-6-PHOSPHOGALACTONATE ALDOLASE-RELATED"/>
    <property type="match status" value="1"/>
</dbReference>
<keyword evidence="10" id="KW-1185">Reference proteome</keyword>
<evidence type="ECO:0000313" key="10">
    <source>
        <dbReference type="Proteomes" id="UP000648722"/>
    </source>
</evidence>
<evidence type="ECO:0000313" key="9">
    <source>
        <dbReference type="EMBL" id="GGH00551.1"/>
    </source>
</evidence>
<dbReference type="PROSITE" id="PS00159">
    <property type="entry name" value="ALDOLASE_KDPG_KHG_1"/>
    <property type="match status" value="1"/>
</dbReference>
<dbReference type="InterPro" id="IPR031338">
    <property type="entry name" value="KDPG/KHG_AS_2"/>
</dbReference>
<evidence type="ECO:0000256" key="2">
    <source>
        <dbReference type="ARBA" id="ARBA00004736"/>
    </source>
</evidence>
<dbReference type="CDD" id="cd00452">
    <property type="entry name" value="KDPG_aldolase"/>
    <property type="match status" value="1"/>
</dbReference>
<evidence type="ECO:0000256" key="8">
    <source>
        <dbReference type="ARBA" id="ARBA00023277"/>
    </source>
</evidence>
<dbReference type="SUPFAM" id="SSF51569">
    <property type="entry name" value="Aldolase"/>
    <property type="match status" value="1"/>
</dbReference>
<comment type="catalytic activity">
    <reaction evidence="1">
        <text>2-dehydro-3-deoxy-6-phospho-D-gluconate = D-glyceraldehyde 3-phosphate + pyruvate</text>
        <dbReference type="Rhea" id="RHEA:17089"/>
        <dbReference type="ChEBI" id="CHEBI:15361"/>
        <dbReference type="ChEBI" id="CHEBI:57569"/>
        <dbReference type="ChEBI" id="CHEBI:59776"/>
        <dbReference type="EC" id="4.1.2.14"/>
    </reaction>
</comment>
<comment type="subunit">
    <text evidence="4">Homotrimer.</text>
</comment>